<dbReference type="AlphaFoldDB" id="A0A699KZE6"/>
<proteinExistence type="predicted"/>
<feature type="region of interest" description="Disordered" evidence="1">
    <location>
        <begin position="1"/>
        <end position="24"/>
    </location>
</feature>
<sequence length="72" mass="7992">MGFNPHKEYRPVPKKPNASYSDNKKKCVEPTIEVSNSNPFDVLNSDDNDAELAVINVELSLVPLKLGHSSPR</sequence>
<accession>A0A699KZE6</accession>
<evidence type="ECO:0000256" key="1">
    <source>
        <dbReference type="SAM" id="MobiDB-lite"/>
    </source>
</evidence>
<protein>
    <submittedName>
        <fullName evidence="2">Uncharacterized protein</fullName>
    </submittedName>
</protein>
<dbReference type="EMBL" id="BKCJ010551294">
    <property type="protein sequence ID" value="GFB09703.1"/>
    <property type="molecule type" value="Genomic_DNA"/>
</dbReference>
<gene>
    <name evidence="2" type="ORF">Tci_681674</name>
</gene>
<organism evidence="2">
    <name type="scientific">Tanacetum cinerariifolium</name>
    <name type="common">Dalmatian daisy</name>
    <name type="synonym">Chrysanthemum cinerariifolium</name>
    <dbReference type="NCBI Taxonomy" id="118510"/>
    <lineage>
        <taxon>Eukaryota</taxon>
        <taxon>Viridiplantae</taxon>
        <taxon>Streptophyta</taxon>
        <taxon>Embryophyta</taxon>
        <taxon>Tracheophyta</taxon>
        <taxon>Spermatophyta</taxon>
        <taxon>Magnoliopsida</taxon>
        <taxon>eudicotyledons</taxon>
        <taxon>Gunneridae</taxon>
        <taxon>Pentapetalae</taxon>
        <taxon>asterids</taxon>
        <taxon>campanulids</taxon>
        <taxon>Asterales</taxon>
        <taxon>Asteraceae</taxon>
        <taxon>Asteroideae</taxon>
        <taxon>Anthemideae</taxon>
        <taxon>Anthemidinae</taxon>
        <taxon>Tanacetum</taxon>
    </lineage>
</organism>
<reference evidence="2" key="1">
    <citation type="journal article" date="2019" name="Sci. Rep.">
        <title>Draft genome of Tanacetum cinerariifolium, the natural source of mosquito coil.</title>
        <authorList>
            <person name="Yamashiro T."/>
            <person name="Shiraishi A."/>
            <person name="Satake H."/>
            <person name="Nakayama K."/>
        </authorList>
    </citation>
    <scope>NUCLEOTIDE SEQUENCE</scope>
</reference>
<evidence type="ECO:0000313" key="2">
    <source>
        <dbReference type="EMBL" id="GFB09703.1"/>
    </source>
</evidence>
<name>A0A699KZE6_TANCI</name>
<feature type="compositionally biased region" description="Basic and acidic residues" evidence="1">
    <location>
        <begin position="1"/>
        <end position="11"/>
    </location>
</feature>
<comment type="caution">
    <text evidence="2">The sequence shown here is derived from an EMBL/GenBank/DDBJ whole genome shotgun (WGS) entry which is preliminary data.</text>
</comment>